<gene>
    <name evidence="2" type="primary">RvY_10144-1</name>
    <name evidence="2" type="synonym">RvY_10144.1</name>
    <name evidence="2" type="ORF">RvY_10144</name>
</gene>
<sequence length="39" mass="4717">MEIQAYRSHINLRYKPKKSKKAPTIYESSREDKDFEQSN</sequence>
<feature type="region of interest" description="Disordered" evidence="1">
    <location>
        <begin position="14"/>
        <end position="39"/>
    </location>
</feature>
<name>A0A1D1VDX5_RAMVA</name>
<evidence type="ECO:0000313" key="2">
    <source>
        <dbReference type="EMBL" id="GAU99100.1"/>
    </source>
</evidence>
<proteinExistence type="predicted"/>
<evidence type="ECO:0000256" key="1">
    <source>
        <dbReference type="SAM" id="MobiDB-lite"/>
    </source>
</evidence>
<keyword evidence="3" id="KW-1185">Reference proteome</keyword>
<dbReference type="AlphaFoldDB" id="A0A1D1VDX5"/>
<evidence type="ECO:0000313" key="3">
    <source>
        <dbReference type="Proteomes" id="UP000186922"/>
    </source>
</evidence>
<protein>
    <submittedName>
        <fullName evidence="2">Uncharacterized protein</fullName>
    </submittedName>
</protein>
<comment type="caution">
    <text evidence="2">The sequence shown here is derived from an EMBL/GenBank/DDBJ whole genome shotgun (WGS) entry which is preliminary data.</text>
</comment>
<feature type="compositionally biased region" description="Basic and acidic residues" evidence="1">
    <location>
        <begin position="28"/>
        <end position="39"/>
    </location>
</feature>
<reference evidence="2 3" key="1">
    <citation type="journal article" date="2016" name="Nat. Commun.">
        <title>Extremotolerant tardigrade genome and improved radiotolerance of human cultured cells by tardigrade-unique protein.</title>
        <authorList>
            <person name="Hashimoto T."/>
            <person name="Horikawa D.D."/>
            <person name="Saito Y."/>
            <person name="Kuwahara H."/>
            <person name="Kozuka-Hata H."/>
            <person name="Shin-I T."/>
            <person name="Minakuchi Y."/>
            <person name="Ohishi K."/>
            <person name="Motoyama A."/>
            <person name="Aizu T."/>
            <person name="Enomoto A."/>
            <person name="Kondo K."/>
            <person name="Tanaka S."/>
            <person name="Hara Y."/>
            <person name="Koshikawa S."/>
            <person name="Sagara H."/>
            <person name="Miura T."/>
            <person name="Yokobori S."/>
            <person name="Miyagawa K."/>
            <person name="Suzuki Y."/>
            <person name="Kubo T."/>
            <person name="Oyama M."/>
            <person name="Kohara Y."/>
            <person name="Fujiyama A."/>
            <person name="Arakawa K."/>
            <person name="Katayama T."/>
            <person name="Toyoda A."/>
            <person name="Kunieda T."/>
        </authorList>
    </citation>
    <scope>NUCLEOTIDE SEQUENCE [LARGE SCALE GENOMIC DNA]</scope>
    <source>
        <strain evidence="2 3">YOKOZUNA-1</strain>
    </source>
</reference>
<dbReference type="EMBL" id="BDGG01000005">
    <property type="protein sequence ID" value="GAU99100.1"/>
    <property type="molecule type" value="Genomic_DNA"/>
</dbReference>
<accession>A0A1D1VDX5</accession>
<dbReference type="Proteomes" id="UP000186922">
    <property type="component" value="Unassembled WGS sequence"/>
</dbReference>
<organism evidence="2 3">
    <name type="scientific">Ramazzottius varieornatus</name>
    <name type="common">Water bear</name>
    <name type="synonym">Tardigrade</name>
    <dbReference type="NCBI Taxonomy" id="947166"/>
    <lineage>
        <taxon>Eukaryota</taxon>
        <taxon>Metazoa</taxon>
        <taxon>Ecdysozoa</taxon>
        <taxon>Tardigrada</taxon>
        <taxon>Eutardigrada</taxon>
        <taxon>Parachela</taxon>
        <taxon>Hypsibioidea</taxon>
        <taxon>Ramazzottiidae</taxon>
        <taxon>Ramazzottius</taxon>
    </lineage>
</organism>